<proteinExistence type="predicted"/>
<accession>A0A085NSP4</accession>
<organism evidence="2">
    <name type="scientific">Trichuris suis</name>
    <name type="common">pig whipworm</name>
    <dbReference type="NCBI Taxonomy" id="68888"/>
    <lineage>
        <taxon>Eukaryota</taxon>
        <taxon>Metazoa</taxon>
        <taxon>Ecdysozoa</taxon>
        <taxon>Nematoda</taxon>
        <taxon>Enoplea</taxon>
        <taxon>Dorylaimia</taxon>
        <taxon>Trichinellida</taxon>
        <taxon>Trichuridae</taxon>
        <taxon>Trichuris</taxon>
    </lineage>
</organism>
<feature type="compositionally biased region" description="Basic and acidic residues" evidence="1">
    <location>
        <begin position="1"/>
        <end position="26"/>
    </location>
</feature>
<feature type="compositionally biased region" description="Basic and acidic residues" evidence="1">
    <location>
        <begin position="95"/>
        <end position="110"/>
    </location>
</feature>
<feature type="region of interest" description="Disordered" evidence="1">
    <location>
        <begin position="1"/>
        <end position="110"/>
    </location>
</feature>
<sequence length="110" mass="13045">MKTRRKDYSLIETDKENEVQVEEAKSENGFTERTCHAEQARTTEERKRKEGLTSEEPEGSHEERREEAPRARRAVERGRKKKARPTYFLRSMGQKRYDLRPREGEYASLA</sequence>
<reference evidence="2" key="1">
    <citation type="journal article" date="2014" name="Nat. Genet.">
        <title>Genome and transcriptome of the porcine whipworm Trichuris suis.</title>
        <authorList>
            <person name="Jex A.R."/>
            <person name="Nejsum P."/>
            <person name="Schwarz E.M."/>
            <person name="Hu L."/>
            <person name="Young N.D."/>
            <person name="Hall R.S."/>
            <person name="Korhonen P.K."/>
            <person name="Liao S."/>
            <person name="Thamsborg S."/>
            <person name="Xia J."/>
            <person name="Xu P."/>
            <person name="Wang S."/>
            <person name="Scheerlinck J.P."/>
            <person name="Hofmann A."/>
            <person name="Sternberg P.W."/>
            <person name="Wang J."/>
            <person name="Gasser R.B."/>
        </authorList>
    </citation>
    <scope>NUCLEOTIDE SEQUENCE [LARGE SCALE GENOMIC DNA]</scope>
    <source>
        <strain evidence="2">DCEP-RM93F</strain>
    </source>
</reference>
<evidence type="ECO:0000313" key="2">
    <source>
        <dbReference type="EMBL" id="KFD72490.1"/>
    </source>
</evidence>
<dbReference type="EMBL" id="KL367477">
    <property type="protein sequence ID" value="KFD72490.1"/>
    <property type="molecule type" value="Genomic_DNA"/>
</dbReference>
<dbReference type="AlphaFoldDB" id="A0A085NSP4"/>
<dbReference type="Proteomes" id="UP000030758">
    <property type="component" value="Unassembled WGS sequence"/>
</dbReference>
<evidence type="ECO:0000256" key="1">
    <source>
        <dbReference type="SAM" id="MobiDB-lite"/>
    </source>
</evidence>
<name>A0A085NSP4_9BILA</name>
<protein>
    <submittedName>
        <fullName evidence="2">Uncharacterized protein</fullName>
    </submittedName>
</protein>
<feature type="compositionally biased region" description="Basic and acidic residues" evidence="1">
    <location>
        <begin position="33"/>
        <end position="77"/>
    </location>
</feature>
<gene>
    <name evidence="2" type="ORF">M514_15326</name>
</gene>